<dbReference type="EMBL" id="CAJOBC010001771">
    <property type="protein sequence ID" value="CAF3697801.1"/>
    <property type="molecule type" value="Genomic_DNA"/>
</dbReference>
<protein>
    <submittedName>
        <fullName evidence="2">Uncharacterized protein</fullName>
    </submittedName>
</protein>
<dbReference type="Proteomes" id="UP000663829">
    <property type="component" value="Unassembled WGS sequence"/>
</dbReference>
<dbReference type="EMBL" id="CAJOBA010005519">
    <property type="protein sequence ID" value="CAF3746191.1"/>
    <property type="molecule type" value="Genomic_DNA"/>
</dbReference>
<name>A0A814AX08_9BILA</name>
<feature type="compositionally biased region" description="Basic and acidic residues" evidence="1">
    <location>
        <begin position="65"/>
        <end position="88"/>
    </location>
</feature>
<gene>
    <name evidence="2" type="ORF">GPM918_LOCUS9495</name>
    <name evidence="3" type="ORF">OVA965_LOCUS13302</name>
    <name evidence="4" type="ORF">SRO942_LOCUS9496</name>
    <name evidence="5" type="ORF">TMI583_LOCUS13305</name>
</gene>
<sequence length="250" mass="29006">MPHSHSKNKDSTRSHHHNKNSSTSKSSTYRSSSSHSITKKRSERRSRSSSSDSSSSSSNSNSSKSSREKNDSENSHKLNKEENHSTKAKETIRLALDNIDKGDQQQQVENQNTLFSKYGFNFASELYKDSDLLEERIHKIADDEDEIYIKSSSMSYQQRQKNPINDQKHELSIFGSKADEVQEKNHYQNQIWNEFKQTSIIYDKLMSAKTLGGPYLLEDTSIKQKRWKEKVRDIWRKRNGTNGIHMDVRN</sequence>
<evidence type="ECO:0000313" key="5">
    <source>
        <dbReference type="EMBL" id="CAF3746191.1"/>
    </source>
</evidence>
<feature type="region of interest" description="Disordered" evidence="1">
    <location>
        <begin position="1"/>
        <end position="88"/>
    </location>
</feature>
<evidence type="ECO:0000313" key="2">
    <source>
        <dbReference type="EMBL" id="CAF0917942.1"/>
    </source>
</evidence>
<dbReference type="EMBL" id="CAJNOQ010001771">
    <property type="protein sequence ID" value="CAF0917942.1"/>
    <property type="molecule type" value="Genomic_DNA"/>
</dbReference>
<comment type="caution">
    <text evidence="2">The sequence shown here is derived from an EMBL/GenBank/DDBJ whole genome shotgun (WGS) entry which is preliminary data.</text>
</comment>
<feature type="compositionally biased region" description="Low complexity" evidence="1">
    <location>
        <begin position="20"/>
        <end position="36"/>
    </location>
</feature>
<reference evidence="2" key="1">
    <citation type="submission" date="2021-02" db="EMBL/GenBank/DDBJ databases">
        <authorList>
            <person name="Nowell W R."/>
        </authorList>
    </citation>
    <scope>NUCLEOTIDE SEQUENCE</scope>
</reference>
<dbReference type="EMBL" id="CAJNOK010005513">
    <property type="protein sequence ID" value="CAF0975393.1"/>
    <property type="molecule type" value="Genomic_DNA"/>
</dbReference>
<organism evidence="2 6">
    <name type="scientific">Didymodactylos carnosus</name>
    <dbReference type="NCBI Taxonomy" id="1234261"/>
    <lineage>
        <taxon>Eukaryota</taxon>
        <taxon>Metazoa</taxon>
        <taxon>Spiralia</taxon>
        <taxon>Gnathifera</taxon>
        <taxon>Rotifera</taxon>
        <taxon>Eurotatoria</taxon>
        <taxon>Bdelloidea</taxon>
        <taxon>Philodinida</taxon>
        <taxon>Philodinidae</taxon>
        <taxon>Didymodactylos</taxon>
    </lineage>
</organism>
<dbReference type="Proteomes" id="UP000677228">
    <property type="component" value="Unassembled WGS sequence"/>
</dbReference>
<dbReference type="AlphaFoldDB" id="A0A814AX08"/>
<keyword evidence="6" id="KW-1185">Reference proteome</keyword>
<accession>A0A814AX08</accession>
<dbReference type="Proteomes" id="UP000681722">
    <property type="component" value="Unassembled WGS sequence"/>
</dbReference>
<evidence type="ECO:0000256" key="1">
    <source>
        <dbReference type="SAM" id="MobiDB-lite"/>
    </source>
</evidence>
<proteinExistence type="predicted"/>
<evidence type="ECO:0000313" key="3">
    <source>
        <dbReference type="EMBL" id="CAF0975393.1"/>
    </source>
</evidence>
<evidence type="ECO:0000313" key="4">
    <source>
        <dbReference type="EMBL" id="CAF3697801.1"/>
    </source>
</evidence>
<dbReference type="Proteomes" id="UP000682733">
    <property type="component" value="Unassembled WGS sequence"/>
</dbReference>
<feature type="compositionally biased region" description="Low complexity" evidence="1">
    <location>
        <begin position="48"/>
        <end position="64"/>
    </location>
</feature>
<evidence type="ECO:0000313" key="6">
    <source>
        <dbReference type="Proteomes" id="UP000663829"/>
    </source>
</evidence>